<evidence type="ECO:0000256" key="2">
    <source>
        <dbReference type="ARBA" id="ARBA00022670"/>
    </source>
</evidence>
<dbReference type="PANTHER" id="PTHR37984">
    <property type="entry name" value="PROTEIN CBG26694"/>
    <property type="match status" value="1"/>
</dbReference>
<dbReference type="InterPro" id="IPR012337">
    <property type="entry name" value="RNaseH-like_sf"/>
</dbReference>
<dbReference type="SUPFAM" id="SSF53098">
    <property type="entry name" value="Ribonuclease H-like"/>
    <property type="match status" value="1"/>
</dbReference>
<protein>
    <recommendedName>
        <fullName evidence="1">RNA-directed DNA polymerase</fullName>
        <ecNumber evidence="1">2.7.7.49</ecNumber>
    </recommendedName>
</protein>
<feature type="compositionally biased region" description="Polar residues" evidence="10">
    <location>
        <begin position="1248"/>
        <end position="1261"/>
    </location>
</feature>
<dbReference type="Proteomes" id="UP000046395">
    <property type="component" value="Unassembled WGS sequence"/>
</dbReference>
<dbReference type="CDD" id="cd09274">
    <property type="entry name" value="RNase_HI_RT_Ty3"/>
    <property type="match status" value="1"/>
</dbReference>
<dbReference type="Pfam" id="PF17919">
    <property type="entry name" value="RT_RNaseH_2"/>
    <property type="match status" value="1"/>
</dbReference>
<dbReference type="PANTHER" id="PTHR37984:SF5">
    <property type="entry name" value="PROTEIN NYNRIN-LIKE"/>
    <property type="match status" value="1"/>
</dbReference>
<accession>A0A5S6R6D7</accession>
<dbReference type="GO" id="GO:0003964">
    <property type="term" value="F:RNA-directed DNA polymerase activity"/>
    <property type="evidence" value="ECO:0007669"/>
    <property type="project" value="UniProtKB-KW"/>
</dbReference>
<dbReference type="GO" id="GO:0015074">
    <property type="term" value="P:DNA integration"/>
    <property type="evidence" value="ECO:0007669"/>
    <property type="project" value="InterPro"/>
</dbReference>
<feature type="domain" description="Integrase catalytic" evidence="12">
    <location>
        <begin position="975"/>
        <end position="1150"/>
    </location>
</feature>
<keyword evidence="9" id="KW-0511">Multifunctional enzyme</keyword>
<dbReference type="PROSITE" id="PS50994">
    <property type="entry name" value="INTEGRASE"/>
    <property type="match status" value="1"/>
</dbReference>
<dbReference type="STRING" id="70415.A0A5S6R6D7"/>
<dbReference type="InterPro" id="IPR036397">
    <property type="entry name" value="RNaseH_sf"/>
</dbReference>
<dbReference type="InterPro" id="IPR055469">
    <property type="entry name" value="DUF7041"/>
</dbReference>
<dbReference type="CDD" id="cd01647">
    <property type="entry name" value="RT_LTR"/>
    <property type="match status" value="1"/>
</dbReference>
<dbReference type="Gene3D" id="3.10.10.10">
    <property type="entry name" value="HIV Type 1 Reverse Transcriptase, subunit A, domain 1"/>
    <property type="match status" value="1"/>
</dbReference>
<dbReference type="FunFam" id="3.10.10.10:FF:000007">
    <property type="entry name" value="Retrovirus-related Pol polyprotein from transposon 17.6-like Protein"/>
    <property type="match status" value="1"/>
</dbReference>
<dbReference type="Gene3D" id="2.40.70.10">
    <property type="entry name" value="Acid Proteases"/>
    <property type="match status" value="1"/>
</dbReference>
<dbReference type="InterPro" id="IPR043502">
    <property type="entry name" value="DNA/RNA_pol_sf"/>
</dbReference>
<evidence type="ECO:0000256" key="9">
    <source>
        <dbReference type="ARBA" id="ARBA00023268"/>
    </source>
</evidence>
<feature type="compositionally biased region" description="Polar residues" evidence="10">
    <location>
        <begin position="221"/>
        <end position="230"/>
    </location>
</feature>
<evidence type="ECO:0000313" key="13">
    <source>
        <dbReference type="Proteomes" id="UP000046395"/>
    </source>
</evidence>
<dbReference type="InterPro" id="IPR050951">
    <property type="entry name" value="Retrovirus_Pol_polyprotein"/>
</dbReference>
<keyword evidence="5" id="KW-0540">Nuclease</keyword>
<dbReference type="WBParaSite" id="TMUE_3000014964.1">
    <property type="protein sequence ID" value="TMUE_3000014964.1"/>
    <property type="gene ID" value="WBGene00302417"/>
</dbReference>
<dbReference type="GO" id="GO:0004519">
    <property type="term" value="F:endonuclease activity"/>
    <property type="evidence" value="ECO:0007669"/>
    <property type="project" value="UniProtKB-KW"/>
</dbReference>
<proteinExistence type="predicted"/>
<dbReference type="FunFam" id="3.30.70.270:FF:000020">
    <property type="entry name" value="Transposon Tf2-6 polyprotein-like Protein"/>
    <property type="match status" value="1"/>
</dbReference>
<evidence type="ECO:0000256" key="10">
    <source>
        <dbReference type="SAM" id="MobiDB-lite"/>
    </source>
</evidence>
<dbReference type="GO" id="GO:0003676">
    <property type="term" value="F:nucleic acid binding"/>
    <property type="evidence" value="ECO:0007669"/>
    <property type="project" value="InterPro"/>
</dbReference>
<keyword evidence="2" id="KW-0645">Protease</keyword>
<dbReference type="Pfam" id="PF17921">
    <property type="entry name" value="Integrase_H2C2"/>
    <property type="match status" value="1"/>
</dbReference>
<dbReference type="InterPro" id="IPR043128">
    <property type="entry name" value="Rev_trsase/Diguanyl_cyclase"/>
</dbReference>
<feature type="region of interest" description="Disordered" evidence="10">
    <location>
        <begin position="221"/>
        <end position="246"/>
    </location>
</feature>
<dbReference type="InterPro" id="IPR000477">
    <property type="entry name" value="RT_dom"/>
</dbReference>
<sequence>MDNVSQKLNTSSLSRLTSEDTELAANSMVKLPPFWSKDAHLWFARIEAQFRRSRITSDAAMFDHVVAGLEPDVATEVRDILIAPPAEQKYETLKKAIITRLTDSSSKRLQQVLHKEELGDRTPSQFWRHLQALADTTVGESVLRAIWLQRLPVNVQSILAGQDLGFTMNQLLAIADRVAEVSQMEVMPVVSQSDPLTQLTGQIDAISRRLNDLELQQRTMSWSGPKGTNASSRRTYRCTERSRRTPSETLPAAMHVRAAGKRRTQAVDAGAAWGPPKSRRLFVFDRLTRTRFLVDTGAEVSVHPRVSPHRLSATDIQLSAANGSKIKSYGKFTLTTDFGLGRTFTWDFMCADVTQPIIGADFLFNFGLIVDLKHGKLVHRATSASCTGIIGSAVTLGIKAINPTASEFLRLLAEFPSLTRPQMSSGQVNHGITHHILTEGPPKAARPRRLPADRLRAAKAHFAALLDQGIIRRSSSPWSSALHLVRKKNGDWRPCGDFRPLNAVTVPDRYPIPHIEDVSAALHGKHIFSTIDLVRAYYHIPVEPSDIPKTAITTPFGLFEFVHMPFGLRNAAQTFQRFIDTVCKDLPFVFAYIDDILVFSRNAEEHRCHLRTLFRRLSDYGIRINAAKCVLGKEEVDFLGSRISSAGIMPSPDKIQTIRDFPRPTDKKALLKFLGMVNFYRRWIPNAARLEAPIYAIVPKAGQTFVWSTAAAEAFDTIKTTLVNCTLLTHPNPKSRLALFTDASDIAIGAVLNQLENGAWRPLAFFSKKLQPTETRYSAYDKELLAIYLAIKRFRHQLEGRQFTIFSDHKPLSFAFHQKPESCSPRRLRQLEFIAQFTTDIRHINGSANTVADALSRIDEIHIFDPESIADAQATDDELQQILQNNTSLQLEKISLPRTGKTIWVDTTAGKQRPYVPLALRRELFDAIHKLSHPGVKATTAMLTARFVWPSIRRDCQTWTKLCIECQRYKVVRHTRSAPGTFFMPDRRFAHVHLDIIQLSPSEGYSYCLTMIDRFTRWPEVTPISDISAETVAKAFYASWITRFGCPETVTTDRGRQFESVLFQKLLELFGIKRNRTTAFHPQSNGLIERFHRTLKAALKAHRTSKWTDVLPMVLLGLRTAPKATTGVSAAELTYGTVLRLPSDFFLQSAKQEDPATYVGCLVRVMRDLRPTPTTRNRSSAQVFVSPNLSSCSHVFLRNDAVRRPLDPTYDGPFRVITRHDKTFVLDIAGRQTTVSIDRLIPAHLANETTQQVTQSDTSIQHEAGPRSRRKVSFSARPDYVYY</sequence>
<evidence type="ECO:0000256" key="5">
    <source>
        <dbReference type="ARBA" id="ARBA00022722"/>
    </source>
</evidence>
<organism evidence="13 14">
    <name type="scientific">Trichuris muris</name>
    <name type="common">Mouse whipworm</name>
    <dbReference type="NCBI Taxonomy" id="70415"/>
    <lineage>
        <taxon>Eukaryota</taxon>
        <taxon>Metazoa</taxon>
        <taxon>Ecdysozoa</taxon>
        <taxon>Nematoda</taxon>
        <taxon>Enoplea</taxon>
        <taxon>Dorylaimia</taxon>
        <taxon>Trichinellida</taxon>
        <taxon>Trichuridae</taxon>
        <taxon>Trichuris</taxon>
    </lineage>
</organism>
<dbReference type="Gene3D" id="3.30.420.10">
    <property type="entry name" value="Ribonuclease H-like superfamily/Ribonuclease H"/>
    <property type="match status" value="1"/>
</dbReference>
<dbReference type="FunFam" id="3.10.20.370:FF:000001">
    <property type="entry name" value="Retrovirus-related Pol polyprotein from transposon 17.6-like protein"/>
    <property type="match status" value="1"/>
</dbReference>
<evidence type="ECO:0000256" key="3">
    <source>
        <dbReference type="ARBA" id="ARBA00022679"/>
    </source>
</evidence>
<dbReference type="Gene3D" id="1.10.340.70">
    <property type="match status" value="1"/>
</dbReference>
<dbReference type="Gene3D" id="3.10.20.370">
    <property type="match status" value="1"/>
</dbReference>
<keyword evidence="8" id="KW-0695">RNA-directed DNA polymerase</keyword>
<feature type="compositionally biased region" description="Basic and acidic residues" evidence="10">
    <location>
        <begin position="237"/>
        <end position="246"/>
    </location>
</feature>
<dbReference type="Pfam" id="PF00665">
    <property type="entry name" value="rve"/>
    <property type="match status" value="1"/>
</dbReference>
<evidence type="ECO:0000256" key="4">
    <source>
        <dbReference type="ARBA" id="ARBA00022695"/>
    </source>
</evidence>
<evidence type="ECO:0000256" key="7">
    <source>
        <dbReference type="ARBA" id="ARBA00022801"/>
    </source>
</evidence>
<dbReference type="InterPro" id="IPR041577">
    <property type="entry name" value="RT_RNaseH_2"/>
</dbReference>
<keyword evidence="3" id="KW-0808">Transferase</keyword>
<evidence type="ECO:0000256" key="1">
    <source>
        <dbReference type="ARBA" id="ARBA00012493"/>
    </source>
</evidence>
<dbReference type="EC" id="2.7.7.49" evidence="1"/>
<keyword evidence="4" id="KW-0548">Nucleotidyltransferase</keyword>
<evidence type="ECO:0000259" key="12">
    <source>
        <dbReference type="PROSITE" id="PS50994"/>
    </source>
</evidence>
<feature type="region of interest" description="Disordered" evidence="10">
    <location>
        <begin position="1248"/>
        <end position="1283"/>
    </location>
</feature>
<reference evidence="14" key="1">
    <citation type="submission" date="2019-12" db="UniProtKB">
        <authorList>
            <consortium name="WormBaseParasite"/>
        </authorList>
    </citation>
    <scope>IDENTIFICATION</scope>
</reference>
<dbReference type="FunFam" id="3.30.420.10:FF:000032">
    <property type="entry name" value="Retrovirus-related Pol polyprotein from transposon 297-like Protein"/>
    <property type="match status" value="1"/>
</dbReference>
<dbReference type="Pfam" id="PF00078">
    <property type="entry name" value="RVT_1"/>
    <property type="match status" value="1"/>
</dbReference>
<dbReference type="Pfam" id="PF23055">
    <property type="entry name" value="DUF7041"/>
    <property type="match status" value="1"/>
</dbReference>
<evidence type="ECO:0000313" key="14">
    <source>
        <dbReference type="WBParaSite" id="TMUE_3000014964.1"/>
    </source>
</evidence>
<dbReference type="SUPFAM" id="SSF50630">
    <property type="entry name" value="Acid proteases"/>
    <property type="match status" value="1"/>
</dbReference>
<keyword evidence="6" id="KW-0255">Endonuclease</keyword>
<dbReference type="GO" id="GO:0006508">
    <property type="term" value="P:proteolysis"/>
    <property type="evidence" value="ECO:0007669"/>
    <property type="project" value="UniProtKB-KW"/>
</dbReference>
<dbReference type="PROSITE" id="PS50878">
    <property type="entry name" value="RT_POL"/>
    <property type="match status" value="1"/>
</dbReference>
<evidence type="ECO:0000256" key="6">
    <source>
        <dbReference type="ARBA" id="ARBA00022759"/>
    </source>
</evidence>
<dbReference type="Gene3D" id="3.30.70.270">
    <property type="match status" value="2"/>
</dbReference>
<dbReference type="GO" id="GO:0042575">
    <property type="term" value="C:DNA polymerase complex"/>
    <property type="evidence" value="ECO:0007669"/>
    <property type="project" value="UniProtKB-ARBA"/>
</dbReference>
<dbReference type="SUPFAM" id="SSF56672">
    <property type="entry name" value="DNA/RNA polymerases"/>
    <property type="match status" value="1"/>
</dbReference>
<keyword evidence="13" id="KW-1185">Reference proteome</keyword>
<keyword evidence="7" id="KW-0378">Hydrolase</keyword>
<evidence type="ECO:0000259" key="11">
    <source>
        <dbReference type="PROSITE" id="PS50878"/>
    </source>
</evidence>
<dbReference type="InterPro" id="IPR001584">
    <property type="entry name" value="Integrase_cat-core"/>
</dbReference>
<dbReference type="InterPro" id="IPR041588">
    <property type="entry name" value="Integrase_H2C2"/>
</dbReference>
<name>A0A5S6R6D7_TRIMR</name>
<dbReference type="InterPro" id="IPR021109">
    <property type="entry name" value="Peptidase_aspartic_dom_sf"/>
</dbReference>
<dbReference type="GO" id="GO:0008233">
    <property type="term" value="F:peptidase activity"/>
    <property type="evidence" value="ECO:0007669"/>
    <property type="project" value="UniProtKB-KW"/>
</dbReference>
<evidence type="ECO:0000256" key="8">
    <source>
        <dbReference type="ARBA" id="ARBA00022918"/>
    </source>
</evidence>
<feature type="domain" description="Reverse transcriptase" evidence="11">
    <location>
        <begin position="466"/>
        <end position="643"/>
    </location>
</feature>